<evidence type="ECO:0008006" key="3">
    <source>
        <dbReference type="Google" id="ProtNLM"/>
    </source>
</evidence>
<reference evidence="2" key="1">
    <citation type="journal article" date="2019" name="Int. J. Syst. Evol. Microbiol.">
        <title>The Global Catalogue of Microorganisms (GCM) 10K type strain sequencing project: providing services to taxonomists for standard genome sequencing and annotation.</title>
        <authorList>
            <consortium name="The Broad Institute Genomics Platform"/>
            <consortium name="The Broad Institute Genome Sequencing Center for Infectious Disease"/>
            <person name="Wu L."/>
            <person name="Ma J."/>
        </authorList>
    </citation>
    <scope>NUCLEOTIDE SEQUENCE [LARGE SCALE GENOMIC DNA]</scope>
    <source>
        <strain evidence="2">KCTC 42903</strain>
    </source>
</reference>
<sequence length="208" mass="23848">MNLKQIAQNTYLEFSNYEGSQHIASEFSIFKTLEIIKKNNVKNILEVGLGIGTIPSAVSTCFGNNINYTGTEANPFCLESLKRNLSFKNIKVYSSLNQIDLSQKQELVIVDGKDVELGKVSKLISEHGIIMIEGDRKNQQNKIYSMFPKALFVHLISSKKNHPKGVFDNNSWQGGIKVFFINPTLKQKLYWFKEKMNTKRVYLNRKYL</sequence>
<dbReference type="RefSeq" id="WP_388016552.1">
    <property type="nucleotide sequence ID" value="NZ_JBHUDT010000002.1"/>
</dbReference>
<dbReference type="InterPro" id="IPR029063">
    <property type="entry name" value="SAM-dependent_MTases_sf"/>
</dbReference>
<dbReference type="SUPFAM" id="SSF53335">
    <property type="entry name" value="S-adenosyl-L-methionine-dependent methyltransferases"/>
    <property type="match status" value="1"/>
</dbReference>
<accession>A0ABW5JU16</accession>
<dbReference type="Gene3D" id="3.40.50.150">
    <property type="entry name" value="Vaccinia Virus protein VP39"/>
    <property type="match status" value="1"/>
</dbReference>
<evidence type="ECO:0000313" key="1">
    <source>
        <dbReference type="EMBL" id="MFD2534972.1"/>
    </source>
</evidence>
<organism evidence="1 2">
    <name type="scientific">Gelatiniphilus marinus</name>
    <dbReference type="NCBI Taxonomy" id="1759464"/>
    <lineage>
        <taxon>Bacteria</taxon>
        <taxon>Pseudomonadati</taxon>
        <taxon>Bacteroidota</taxon>
        <taxon>Flavobacteriia</taxon>
        <taxon>Flavobacteriales</taxon>
        <taxon>Flavobacteriaceae</taxon>
        <taxon>Gelatiniphilus</taxon>
    </lineage>
</organism>
<name>A0ABW5JU16_9FLAO</name>
<gene>
    <name evidence="1" type="ORF">ACFSQS_07645</name>
</gene>
<dbReference type="Proteomes" id="UP001597441">
    <property type="component" value="Unassembled WGS sequence"/>
</dbReference>
<protein>
    <recommendedName>
        <fullName evidence="3">Methyltransferase small domain-containing protein</fullName>
    </recommendedName>
</protein>
<dbReference type="EMBL" id="JBHULK010000002">
    <property type="protein sequence ID" value="MFD2534972.1"/>
    <property type="molecule type" value="Genomic_DNA"/>
</dbReference>
<keyword evidence="2" id="KW-1185">Reference proteome</keyword>
<proteinExistence type="predicted"/>
<comment type="caution">
    <text evidence="1">The sequence shown here is derived from an EMBL/GenBank/DDBJ whole genome shotgun (WGS) entry which is preliminary data.</text>
</comment>
<evidence type="ECO:0000313" key="2">
    <source>
        <dbReference type="Proteomes" id="UP001597441"/>
    </source>
</evidence>